<evidence type="ECO:0000313" key="3">
    <source>
        <dbReference type="EMBL" id="BAP28132.1"/>
    </source>
</evidence>
<feature type="compositionally biased region" description="Basic residues" evidence="2">
    <location>
        <begin position="246"/>
        <end position="255"/>
    </location>
</feature>
<feature type="compositionally biased region" description="Low complexity" evidence="2">
    <location>
        <begin position="194"/>
        <end position="206"/>
    </location>
</feature>
<dbReference type="KEGG" id="vg:20490210"/>
<evidence type="ECO:0000256" key="2">
    <source>
        <dbReference type="SAM" id="MobiDB-lite"/>
    </source>
</evidence>
<feature type="coiled-coil region" evidence="1">
    <location>
        <begin position="99"/>
        <end position="168"/>
    </location>
</feature>
<feature type="compositionally biased region" description="Basic and acidic residues" evidence="2">
    <location>
        <begin position="278"/>
        <end position="292"/>
    </location>
</feature>
<dbReference type="RefSeq" id="YP_009067108.1">
    <property type="nucleotide sequence ID" value="NC_025115.1"/>
</dbReference>
<name>A0A077K9S8_9CAUD</name>
<protein>
    <submittedName>
        <fullName evidence="3">Uncharacterized protein</fullName>
    </submittedName>
</protein>
<accession>A0A077K9S8</accession>
<evidence type="ECO:0000313" key="4">
    <source>
        <dbReference type="Proteomes" id="UP000028670"/>
    </source>
</evidence>
<feature type="compositionally biased region" description="Basic and acidic residues" evidence="2">
    <location>
        <begin position="256"/>
        <end position="269"/>
    </location>
</feature>
<organism evidence="3 4">
    <name type="scientific">Ralstonia phage RSY1</name>
    <dbReference type="NCBI Taxonomy" id="1530085"/>
    <lineage>
        <taxon>Viruses</taxon>
        <taxon>Duplodnaviria</taxon>
        <taxon>Heunggongvirae</taxon>
        <taxon>Uroviricota</taxon>
        <taxon>Caudoviricetes</taxon>
        <taxon>Peduoviridae</taxon>
        <taxon>Arsyunavirus</taxon>
        <taxon>Arsyunavirus RSY1</taxon>
    </lineage>
</organism>
<keyword evidence="1" id="KW-0175">Coiled coil</keyword>
<dbReference type="Proteomes" id="UP000028670">
    <property type="component" value="Segment"/>
</dbReference>
<sequence length="292" mass="31659">MSDARRLRLEVVLAAVDKATRPLRNLMNANNDLARAVKATRAQLKDLERTQAGIDTFRKLSRDAAITGNQLKTVRGRADELARQLKETREPSAALTKAFEAAKREAQALKVRQSELAEKLHQVRGRLADAGIGTQNLAQHQRALRSRIASTNEQLEAQTQRMAAVTAQQRRMAAAHQAADKVRARAGSVAAAGAGATAAGLRPGAGTHRRAGPGRPVHPGSAGVRPEDAGLRRQPGREGRADARRHERVRGHASRRAGDADARQDEVRQRSRVRPGRGRGERAQVRGHAQGD</sequence>
<feature type="compositionally biased region" description="Basic and acidic residues" evidence="2">
    <location>
        <begin position="225"/>
        <end position="245"/>
    </location>
</feature>
<proteinExistence type="predicted"/>
<keyword evidence="4" id="KW-1185">Reference proteome</keyword>
<dbReference type="EMBL" id="AB981169">
    <property type="protein sequence ID" value="BAP28132.1"/>
    <property type="molecule type" value="Genomic_DNA"/>
</dbReference>
<reference evidence="3 4" key="1">
    <citation type="submission" date="2014-08" db="EMBL/GenBank/DDBJ databases">
        <title>Characterization of a P2 like phage, RSY1, as a lysogenic conversion factor in Ralstonia solanacearum.</title>
        <authorList>
            <person name="Askora A."/>
            <person name="Kawasaki T."/>
            <person name="Fujie M."/>
            <person name="Yamada T."/>
        </authorList>
    </citation>
    <scope>NUCLEOTIDE SEQUENCE [LARGE SCALE GENOMIC DNA]</scope>
</reference>
<feature type="region of interest" description="Disordered" evidence="2">
    <location>
        <begin position="194"/>
        <end position="292"/>
    </location>
</feature>
<feature type="coiled-coil region" evidence="1">
    <location>
        <begin position="23"/>
        <end position="50"/>
    </location>
</feature>
<evidence type="ECO:0000256" key="1">
    <source>
        <dbReference type="SAM" id="Coils"/>
    </source>
</evidence>
<dbReference type="GeneID" id="20490210"/>